<comment type="subcellular location">
    <subcellularLocation>
        <location evidence="1">Nucleus</location>
        <location evidence="1">Nucleolus</location>
    </subcellularLocation>
</comment>
<feature type="compositionally biased region" description="Acidic residues" evidence="4">
    <location>
        <begin position="117"/>
        <end position="138"/>
    </location>
</feature>
<evidence type="ECO:0000256" key="4">
    <source>
        <dbReference type="SAM" id="MobiDB-lite"/>
    </source>
</evidence>
<feature type="compositionally biased region" description="Acidic residues" evidence="4">
    <location>
        <begin position="618"/>
        <end position="629"/>
    </location>
</feature>
<reference evidence="5" key="1">
    <citation type="journal article" date="2020" name="Stud. Mycol.">
        <title>101 Dothideomycetes genomes: a test case for predicting lifestyles and emergence of pathogens.</title>
        <authorList>
            <person name="Haridas S."/>
            <person name="Albert R."/>
            <person name="Binder M."/>
            <person name="Bloem J."/>
            <person name="Labutti K."/>
            <person name="Salamov A."/>
            <person name="Andreopoulos B."/>
            <person name="Baker S."/>
            <person name="Barry K."/>
            <person name="Bills G."/>
            <person name="Bluhm B."/>
            <person name="Cannon C."/>
            <person name="Castanera R."/>
            <person name="Culley D."/>
            <person name="Daum C."/>
            <person name="Ezra D."/>
            <person name="Gonzalez J."/>
            <person name="Henrissat B."/>
            <person name="Kuo A."/>
            <person name="Liang C."/>
            <person name="Lipzen A."/>
            <person name="Lutzoni F."/>
            <person name="Magnuson J."/>
            <person name="Mondo S."/>
            <person name="Nolan M."/>
            <person name="Ohm R."/>
            <person name="Pangilinan J."/>
            <person name="Park H.-J."/>
            <person name="Ramirez L."/>
            <person name="Alfaro M."/>
            <person name="Sun H."/>
            <person name="Tritt A."/>
            <person name="Yoshinaga Y."/>
            <person name="Zwiers L.-H."/>
            <person name="Turgeon B."/>
            <person name="Goodwin S."/>
            <person name="Spatafora J."/>
            <person name="Crous P."/>
            <person name="Grigoriev I."/>
        </authorList>
    </citation>
    <scope>NUCLEOTIDE SEQUENCE</scope>
    <source>
        <strain evidence="5">CBS 116435</strain>
    </source>
</reference>
<keyword evidence="3" id="KW-0539">Nucleus</keyword>
<feature type="compositionally biased region" description="Polar residues" evidence="4">
    <location>
        <begin position="776"/>
        <end position="791"/>
    </location>
</feature>
<feature type="region of interest" description="Disordered" evidence="4">
    <location>
        <begin position="346"/>
        <end position="373"/>
    </location>
</feature>
<dbReference type="Proteomes" id="UP000799441">
    <property type="component" value="Unassembled WGS sequence"/>
</dbReference>
<dbReference type="Pfam" id="PF04615">
    <property type="entry name" value="Utp14"/>
    <property type="match status" value="1"/>
</dbReference>
<feature type="region of interest" description="Disordered" evidence="4">
    <location>
        <begin position="545"/>
        <end position="906"/>
    </location>
</feature>
<feature type="compositionally biased region" description="Acidic residues" evidence="4">
    <location>
        <begin position="199"/>
        <end position="213"/>
    </location>
</feature>
<dbReference type="InterPro" id="IPR006709">
    <property type="entry name" value="SSU_processome_Utp14"/>
</dbReference>
<dbReference type="PANTHER" id="PTHR14150:SF12">
    <property type="entry name" value="U3 SMALL NUCLEOLAR RNA-ASSOCIATED PROTEIN 14 HOMOLOG A"/>
    <property type="match status" value="1"/>
</dbReference>
<feature type="compositionally biased region" description="Acidic residues" evidence="4">
    <location>
        <begin position="656"/>
        <end position="668"/>
    </location>
</feature>
<feature type="region of interest" description="Disordered" evidence="4">
    <location>
        <begin position="930"/>
        <end position="957"/>
    </location>
</feature>
<feature type="compositionally biased region" description="Basic and acidic residues" evidence="4">
    <location>
        <begin position="310"/>
        <end position="328"/>
    </location>
</feature>
<protein>
    <submittedName>
        <fullName evidence="5">Utp14-domain-containing protein</fullName>
    </submittedName>
</protein>
<feature type="compositionally biased region" description="Basic and acidic residues" evidence="4">
    <location>
        <begin position="892"/>
        <end position="906"/>
    </location>
</feature>
<feature type="compositionally biased region" description="Acidic residues" evidence="4">
    <location>
        <begin position="172"/>
        <end position="192"/>
    </location>
</feature>
<gene>
    <name evidence="5" type="ORF">K431DRAFT_288929</name>
</gene>
<dbReference type="GO" id="GO:0032040">
    <property type="term" value="C:small-subunit processome"/>
    <property type="evidence" value="ECO:0007669"/>
    <property type="project" value="InterPro"/>
</dbReference>
<feature type="compositionally biased region" description="Basic and acidic residues" evidence="4">
    <location>
        <begin position="595"/>
        <end position="614"/>
    </location>
</feature>
<dbReference type="OrthoDB" id="277439at2759"/>
<sequence length="973" mass="108228">MPGRVARSNVPQAQPKTVRNKSKKRHLDAFAIAGHEHADKLRIKQHRLGETLDDGPSNKRRKVQEQEDDEDDDEDDRDGGRRSQGRTGPKRQMRDADDSVEEGSDSEGNEWTMGGLGEDDDDSDLDSDMAFGESDEERFEGFTFRGSSKNKKGSQARPAKKDVRKPGQMDIDLNEDQEEEEDIEDDFGDEGVDLATMLDDYDEGEEEGEEEGVSDGQDQESLNDYSGSDSEDARDVEDEERNARILDMANQYGGESVADPSKSKSATQSKLTAADLLSGFDGETRRTAEKSIKPSKKVASGTLSAPLPKRQQDKLDRQFASQKAEEQLDRWRDTVMQNRRAEFLQFPLKSGETGAPSVNKEKFTPATQEAPSTELEANIRKIMEESGLSTSKNDTDDGVDAEDGLLKAEALSTNKMPVEEVRRRIADLRRHRDLLFREEIKAKRVKNIKSKAYRRVHRRQREREAQEDAAFLGEDGEIGKDEREKRDRKRAEARMGTRHKDSKWAKSLKATNRAAWDEDARDAVLENARRQEELKRRIAGDDIFEQSGSDIFSDGDDEGDDAGDYGLERRLERLAQGDEKPAKGLAGMKFMQAADAKRKAQNDDDIERMKRDLAVADGEIEESEKEEDESLGRAIFGPRPKEAKEQKRKTQRAELEEGSESSDGDEAEVAGKEPSKSLTAKTSAAKAKGSQKKSSGPLAKNVISSGVSSNNVQEQRPTEVESSWLSGEPEKESSKSKKQRGDDADVLALAIKPSEPTPNDTKPTRPSKQPAPGRSDGTSAGNTEGWNTVIYNNPDDDGADSEAENDGQPMLTKAQQKADFHRRAFAGDDVHLSFAADKEAAEESEDEKEASSHLPGWGSWAGDGLSKRAKKHNNRIKHNPLHKHKVPGGTAKDNRKDKGRADVIISEKGDRKGAIYKAKVLPHGFESKDQYERSLRMPIGPEWSTKETFQRSTRPRVVTAPGQVIEAIERPAI</sequence>
<organism evidence="5 6">
    <name type="scientific">Polychaeton citri CBS 116435</name>
    <dbReference type="NCBI Taxonomy" id="1314669"/>
    <lineage>
        <taxon>Eukaryota</taxon>
        <taxon>Fungi</taxon>
        <taxon>Dikarya</taxon>
        <taxon>Ascomycota</taxon>
        <taxon>Pezizomycotina</taxon>
        <taxon>Dothideomycetes</taxon>
        <taxon>Dothideomycetidae</taxon>
        <taxon>Capnodiales</taxon>
        <taxon>Capnodiaceae</taxon>
        <taxon>Polychaeton</taxon>
    </lineage>
</organism>
<feature type="compositionally biased region" description="Basic and acidic residues" evidence="4">
    <location>
        <begin position="477"/>
        <end position="504"/>
    </location>
</feature>
<feature type="region of interest" description="Disordered" evidence="4">
    <location>
        <begin position="1"/>
        <end position="328"/>
    </location>
</feature>
<feature type="compositionally biased region" description="Polar residues" evidence="4">
    <location>
        <begin position="219"/>
        <end position="228"/>
    </location>
</feature>
<proteinExistence type="predicted"/>
<evidence type="ECO:0000313" key="6">
    <source>
        <dbReference type="Proteomes" id="UP000799441"/>
    </source>
</evidence>
<dbReference type="GO" id="GO:0006364">
    <property type="term" value="P:rRNA processing"/>
    <property type="evidence" value="ECO:0007669"/>
    <property type="project" value="InterPro"/>
</dbReference>
<keyword evidence="2" id="KW-0597">Phosphoprotein</keyword>
<feature type="compositionally biased region" description="Acidic residues" evidence="4">
    <location>
        <begin position="229"/>
        <end position="240"/>
    </location>
</feature>
<dbReference type="AlphaFoldDB" id="A0A9P4UKP0"/>
<dbReference type="EMBL" id="MU003855">
    <property type="protein sequence ID" value="KAF2716983.1"/>
    <property type="molecule type" value="Genomic_DNA"/>
</dbReference>
<accession>A0A9P4UKP0</accession>
<feature type="region of interest" description="Disordered" evidence="4">
    <location>
        <begin position="454"/>
        <end position="511"/>
    </location>
</feature>
<feature type="compositionally biased region" description="Basic and acidic residues" evidence="4">
    <location>
        <begin position="282"/>
        <end position="292"/>
    </location>
</feature>
<feature type="compositionally biased region" description="Basic and acidic residues" evidence="4">
    <location>
        <begin position="566"/>
        <end position="582"/>
    </location>
</feature>
<evidence type="ECO:0000313" key="5">
    <source>
        <dbReference type="EMBL" id="KAF2716983.1"/>
    </source>
</evidence>
<feature type="compositionally biased region" description="Acidic residues" evidence="4">
    <location>
        <begin position="66"/>
        <end position="77"/>
    </location>
</feature>
<feature type="compositionally biased region" description="Acidic residues" evidence="4">
    <location>
        <begin position="98"/>
        <end position="108"/>
    </location>
</feature>
<feature type="compositionally biased region" description="Basic and acidic residues" evidence="4">
    <location>
        <begin position="816"/>
        <end position="841"/>
    </location>
</feature>
<dbReference type="PANTHER" id="PTHR14150">
    <property type="entry name" value="U3 SMALL NUCLEOLAR RNA-ASSOCIATED PROTEIN 14"/>
    <property type="match status" value="1"/>
</dbReference>
<name>A0A9P4UKP0_9PEZI</name>
<feature type="compositionally biased region" description="Low complexity" evidence="4">
    <location>
        <begin position="676"/>
        <end position="712"/>
    </location>
</feature>
<evidence type="ECO:0000256" key="1">
    <source>
        <dbReference type="ARBA" id="ARBA00004604"/>
    </source>
</evidence>
<feature type="compositionally biased region" description="Polar residues" evidence="4">
    <location>
        <begin position="757"/>
        <end position="767"/>
    </location>
</feature>
<feature type="compositionally biased region" description="Acidic residues" evidence="4">
    <location>
        <begin position="553"/>
        <end position="563"/>
    </location>
</feature>
<feature type="compositionally biased region" description="Basic and acidic residues" evidence="4">
    <location>
        <begin position="728"/>
        <end position="743"/>
    </location>
</feature>
<evidence type="ECO:0000256" key="2">
    <source>
        <dbReference type="ARBA" id="ARBA00022553"/>
    </source>
</evidence>
<keyword evidence="6" id="KW-1185">Reference proteome</keyword>
<comment type="caution">
    <text evidence="5">The sequence shown here is derived from an EMBL/GenBank/DDBJ whole genome shotgun (WGS) entry which is preliminary data.</text>
</comment>
<evidence type="ECO:0000256" key="3">
    <source>
        <dbReference type="ARBA" id="ARBA00023242"/>
    </source>
</evidence>
<feature type="compositionally biased region" description="Acidic residues" evidence="4">
    <location>
        <begin position="794"/>
        <end position="805"/>
    </location>
</feature>
<feature type="compositionally biased region" description="Basic and acidic residues" evidence="4">
    <location>
        <begin position="34"/>
        <end position="50"/>
    </location>
</feature>
<feature type="compositionally biased region" description="Basic residues" evidence="4">
    <location>
        <begin position="867"/>
        <end position="886"/>
    </location>
</feature>